<dbReference type="EMBL" id="JTJJ01000053">
    <property type="protein sequence ID" value="KHJ67302.1"/>
    <property type="molecule type" value="Genomic_DNA"/>
</dbReference>
<evidence type="ECO:0000313" key="1">
    <source>
        <dbReference type="EMBL" id="KHJ67302.1"/>
    </source>
</evidence>
<evidence type="ECO:0000313" key="2">
    <source>
        <dbReference type="Proteomes" id="UP000030853"/>
    </source>
</evidence>
<reference evidence="1 2" key="1">
    <citation type="submission" date="2014-11" db="EMBL/GenBank/DDBJ databases">
        <title>Genome sequencing of Pantoea rodasii ND03.</title>
        <authorList>
            <person name="Muhamad Yunos N.Y."/>
            <person name="Chan K.-G."/>
        </authorList>
    </citation>
    <scope>NUCLEOTIDE SEQUENCE [LARGE SCALE GENOMIC DNA]</scope>
    <source>
        <strain evidence="1 2">ND03</strain>
    </source>
</reference>
<proteinExistence type="predicted"/>
<comment type="caution">
    <text evidence="1">The sequence shown here is derived from an EMBL/GenBank/DDBJ whole genome shotgun (WGS) entry which is preliminary data.</text>
</comment>
<name>A0A0B1R7U8_9GAMM</name>
<organism evidence="1 2">
    <name type="scientific">Pantoea rodasii</name>
    <dbReference type="NCBI Taxonomy" id="1076549"/>
    <lineage>
        <taxon>Bacteria</taxon>
        <taxon>Pseudomonadati</taxon>
        <taxon>Pseudomonadota</taxon>
        <taxon>Gammaproteobacteria</taxon>
        <taxon>Enterobacterales</taxon>
        <taxon>Erwiniaceae</taxon>
        <taxon>Pantoea</taxon>
    </lineage>
</organism>
<dbReference type="AlphaFoldDB" id="A0A0B1R7U8"/>
<gene>
    <name evidence="1" type="ORF">QU24_14830</name>
</gene>
<sequence length="111" mass="11837">MSNLTRQQAFPQMRCLPLHGITDVYRYVQMVNGVWVPINHIKPSATVGDITNELGEQPCEFSTGGSPTNEVYPSELSAGSLNQAGLSTFGPVMNMVSASVLSSSSSAIFGK</sequence>
<dbReference type="Proteomes" id="UP000030853">
    <property type="component" value="Unassembled WGS sequence"/>
</dbReference>
<accession>A0A0B1R7U8</accession>
<protein>
    <submittedName>
        <fullName evidence="1">Uncharacterized protein</fullName>
    </submittedName>
</protein>